<dbReference type="SUPFAM" id="SSF144091">
    <property type="entry name" value="Rhomboid-like"/>
    <property type="match status" value="1"/>
</dbReference>
<dbReference type="EMBL" id="OU963863">
    <property type="protein sequence ID" value="CAH0384450.1"/>
    <property type="molecule type" value="Genomic_DNA"/>
</dbReference>
<evidence type="ECO:0000256" key="2">
    <source>
        <dbReference type="ARBA" id="ARBA00008917"/>
    </source>
</evidence>
<keyword evidence="9" id="KW-1185">Reference proteome</keyword>
<dbReference type="PANTHER" id="PTHR11009">
    <property type="entry name" value="DER1-LIKE PROTEIN, DERLIN"/>
    <property type="match status" value="1"/>
</dbReference>
<evidence type="ECO:0000256" key="6">
    <source>
        <dbReference type="ARBA" id="ARBA00023136"/>
    </source>
</evidence>
<evidence type="ECO:0000313" key="9">
    <source>
        <dbReference type="Proteomes" id="UP001152759"/>
    </source>
</evidence>
<dbReference type="InterPro" id="IPR007599">
    <property type="entry name" value="DER1"/>
</dbReference>
<feature type="transmembrane region" description="Helical" evidence="7">
    <location>
        <begin position="59"/>
        <end position="80"/>
    </location>
</feature>
<evidence type="ECO:0000256" key="1">
    <source>
        <dbReference type="ARBA" id="ARBA00004477"/>
    </source>
</evidence>
<evidence type="ECO:0000256" key="3">
    <source>
        <dbReference type="ARBA" id="ARBA00022692"/>
    </source>
</evidence>
<feature type="transmembrane region" description="Helical" evidence="7">
    <location>
        <begin position="100"/>
        <end position="133"/>
    </location>
</feature>
<proteinExistence type="inferred from homology"/>
<evidence type="ECO:0000256" key="4">
    <source>
        <dbReference type="ARBA" id="ARBA00022824"/>
    </source>
</evidence>
<comment type="subcellular location">
    <subcellularLocation>
        <location evidence="1 7">Endoplasmic reticulum membrane</location>
        <topology evidence="1 7">Multi-pass membrane protein</topology>
    </subcellularLocation>
</comment>
<feature type="transmembrane region" description="Helical" evidence="7">
    <location>
        <begin position="15"/>
        <end position="33"/>
    </location>
</feature>
<feature type="transmembrane region" description="Helical" evidence="7">
    <location>
        <begin position="165"/>
        <end position="186"/>
    </location>
</feature>
<dbReference type="InterPro" id="IPR035952">
    <property type="entry name" value="Rhomboid-like_sf"/>
</dbReference>
<accession>A0A9P0A4M9</accession>
<dbReference type="GO" id="GO:0005789">
    <property type="term" value="C:endoplasmic reticulum membrane"/>
    <property type="evidence" value="ECO:0007669"/>
    <property type="project" value="UniProtKB-SubCell"/>
</dbReference>
<keyword evidence="6 7" id="KW-0472">Membrane</keyword>
<organism evidence="8 9">
    <name type="scientific">Bemisia tabaci</name>
    <name type="common">Sweetpotato whitefly</name>
    <name type="synonym">Aleurodes tabaci</name>
    <dbReference type="NCBI Taxonomy" id="7038"/>
    <lineage>
        <taxon>Eukaryota</taxon>
        <taxon>Metazoa</taxon>
        <taxon>Ecdysozoa</taxon>
        <taxon>Arthropoda</taxon>
        <taxon>Hexapoda</taxon>
        <taxon>Insecta</taxon>
        <taxon>Pterygota</taxon>
        <taxon>Neoptera</taxon>
        <taxon>Paraneoptera</taxon>
        <taxon>Hemiptera</taxon>
        <taxon>Sternorrhyncha</taxon>
        <taxon>Aleyrodoidea</taxon>
        <taxon>Aleyrodidae</taxon>
        <taxon>Aleyrodinae</taxon>
        <taxon>Bemisia</taxon>
    </lineage>
</organism>
<comment type="function">
    <text evidence="7">May be involved in the degradation of misfolded endoplasmic reticulum (ER) luminal proteins.</text>
</comment>
<comment type="similarity">
    <text evidence="2 7">Belongs to the derlin family.</text>
</comment>
<dbReference type="Proteomes" id="UP001152759">
    <property type="component" value="Chromosome 2"/>
</dbReference>
<keyword evidence="3 7" id="KW-0812">Transmembrane</keyword>
<evidence type="ECO:0000313" key="8">
    <source>
        <dbReference type="EMBL" id="CAH0384450.1"/>
    </source>
</evidence>
<gene>
    <name evidence="8" type="ORF">BEMITA_LOCUS3775</name>
</gene>
<dbReference type="Pfam" id="PF04511">
    <property type="entry name" value="DER1"/>
    <property type="match status" value="1"/>
</dbReference>
<dbReference type="GO" id="GO:0006950">
    <property type="term" value="P:response to stress"/>
    <property type="evidence" value="ECO:0007669"/>
    <property type="project" value="UniProtKB-ARBA"/>
</dbReference>
<evidence type="ECO:0000256" key="5">
    <source>
        <dbReference type="ARBA" id="ARBA00022989"/>
    </source>
</evidence>
<keyword evidence="4 7" id="KW-0256">Endoplasmic reticulum</keyword>
<dbReference type="AlphaFoldDB" id="A0A9P0A4M9"/>
<evidence type="ECO:0000256" key="7">
    <source>
        <dbReference type="RuleBase" id="RU363059"/>
    </source>
</evidence>
<name>A0A9P0A4M9_BEMTA</name>
<keyword evidence="5 7" id="KW-1133">Transmembrane helix</keyword>
<reference evidence="8" key="1">
    <citation type="submission" date="2021-12" db="EMBL/GenBank/DDBJ databases">
        <authorList>
            <person name="King R."/>
        </authorList>
    </citation>
    <scope>NUCLEOTIDE SEQUENCE</scope>
</reference>
<protein>
    <recommendedName>
        <fullName evidence="7">Derlin</fullName>
    </recommendedName>
</protein>
<sequence length="263" mass="30504">MSDISQWFQNLPTFTRHWLGLTVGISLIGRFGLLKPQYLILLHEPLINGFEIWRPITSVFFYPLAPSTGFHFLINCYFLYNYSLRLETGTFEGRPADYFFMLLFNWISCVIIGLLMNIPLLMDPMVLSVLYVWCQLNRDVIVTFWFGTRFKAMFLPWVLFGFNMIMSNGGLMELVGIVVGHLYYFLTIKYPQEMNGPELLSTPGILKQWFPDHRPHVAGFGSVPTPRRPENSGSSWRGHSWGSYFLLVSPSTYDKLRPHHVNT</sequence>